<dbReference type="Proteomes" id="UP000324222">
    <property type="component" value="Unassembled WGS sequence"/>
</dbReference>
<keyword evidence="2" id="KW-1185">Reference proteome</keyword>
<dbReference type="EMBL" id="VSRR010053538">
    <property type="protein sequence ID" value="MPC80269.1"/>
    <property type="molecule type" value="Genomic_DNA"/>
</dbReference>
<organism evidence="1 2">
    <name type="scientific">Portunus trituberculatus</name>
    <name type="common">Swimming crab</name>
    <name type="synonym">Neptunus trituberculatus</name>
    <dbReference type="NCBI Taxonomy" id="210409"/>
    <lineage>
        <taxon>Eukaryota</taxon>
        <taxon>Metazoa</taxon>
        <taxon>Ecdysozoa</taxon>
        <taxon>Arthropoda</taxon>
        <taxon>Crustacea</taxon>
        <taxon>Multicrustacea</taxon>
        <taxon>Malacostraca</taxon>
        <taxon>Eumalacostraca</taxon>
        <taxon>Eucarida</taxon>
        <taxon>Decapoda</taxon>
        <taxon>Pleocyemata</taxon>
        <taxon>Brachyura</taxon>
        <taxon>Eubrachyura</taxon>
        <taxon>Portunoidea</taxon>
        <taxon>Portunidae</taxon>
        <taxon>Portuninae</taxon>
        <taxon>Portunus</taxon>
    </lineage>
</organism>
<accession>A0A5B7IEJ8</accession>
<evidence type="ECO:0000313" key="1">
    <source>
        <dbReference type="EMBL" id="MPC80269.1"/>
    </source>
</evidence>
<reference evidence="1 2" key="1">
    <citation type="submission" date="2019-05" db="EMBL/GenBank/DDBJ databases">
        <title>Another draft genome of Portunus trituberculatus and its Hox gene families provides insights of decapod evolution.</title>
        <authorList>
            <person name="Jeong J.-H."/>
            <person name="Song I."/>
            <person name="Kim S."/>
            <person name="Choi T."/>
            <person name="Kim D."/>
            <person name="Ryu S."/>
            <person name="Kim W."/>
        </authorList>
    </citation>
    <scope>NUCLEOTIDE SEQUENCE [LARGE SCALE GENOMIC DNA]</scope>
    <source>
        <tissue evidence="1">Muscle</tissue>
    </source>
</reference>
<proteinExistence type="predicted"/>
<protein>
    <submittedName>
        <fullName evidence="1">Uncharacterized protein</fullName>
    </submittedName>
</protein>
<evidence type="ECO:0000313" key="2">
    <source>
        <dbReference type="Proteomes" id="UP000324222"/>
    </source>
</evidence>
<dbReference type="AlphaFoldDB" id="A0A5B7IEJ8"/>
<comment type="caution">
    <text evidence="1">The sequence shown here is derived from an EMBL/GenBank/DDBJ whole genome shotgun (WGS) entry which is preliminary data.</text>
</comment>
<sequence>MRKESVKPKWFEGGKVVFLEQWRTTVGYEMEREGGVVRKGVWREGVAVIDRGRPDAIAS</sequence>
<gene>
    <name evidence="1" type="ORF">E2C01_074843</name>
</gene>
<name>A0A5B7IEJ8_PORTR</name>